<accession>A0A7C2S661</accession>
<evidence type="ECO:0000313" key="3">
    <source>
        <dbReference type="EMBL" id="HFW32145.1"/>
    </source>
</evidence>
<reference evidence="2" key="1">
    <citation type="journal article" date="2020" name="mSystems">
        <title>Genome- and Community-Level Interaction Insights into Carbon Utilization and Element Cycling Functions of Hydrothermarchaeota in Hydrothermal Sediment.</title>
        <authorList>
            <person name="Zhou Z."/>
            <person name="Liu Y."/>
            <person name="Xu W."/>
            <person name="Pan J."/>
            <person name="Luo Z.H."/>
            <person name="Li M."/>
        </authorList>
    </citation>
    <scope>NUCLEOTIDE SEQUENCE [LARGE SCALE GENOMIC DNA]</scope>
    <source>
        <strain evidence="2">SpSt-12</strain>
        <strain evidence="3">SpSt-87</strain>
    </source>
</reference>
<dbReference type="InterPro" id="IPR023140">
    <property type="entry name" value="DUF357"/>
</dbReference>
<feature type="domain" description="DUF357" evidence="1">
    <location>
        <begin position="26"/>
        <end position="70"/>
    </location>
</feature>
<organism evidence="2">
    <name type="scientific">Archaeoglobus fulgidus</name>
    <dbReference type="NCBI Taxonomy" id="2234"/>
    <lineage>
        <taxon>Archaea</taxon>
        <taxon>Methanobacteriati</taxon>
        <taxon>Methanobacteriota</taxon>
        <taxon>Archaeoglobi</taxon>
        <taxon>Archaeoglobales</taxon>
        <taxon>Archaeoglobaceae</taxon>
        <taxon>Archaeoglobus</taxon>
    </lineage>
</organism>
<protein>
    <submittedName>
        <fullName evidence="2">DUF357 domain-containing protein</fullName>
    </submittedName>
</protein>
<comment type="caution">
    <text evidence="2">The sequence shown here is derived from an EMBL/GenBank/DDBJ whole genome shotgun (WGS) entry which is preliminary data.</text>
</comment>
<dbReference type="Pfam" id="PF04010">
    <property type="entry name" value="DUF357"/>
    <property type="match status" value="1"/>
</dbReference>
<proteinExistence type="predicted"/>
<dbReference type="Gene3D" id="1.20.1270.90">
    <property type="entry name" value="AF1782-like"/>
    <property type="match status" value="1"/>
</dbReference>
<sequence length="76" mass="9209">MEEELKNETLKWLKRIEMRMRGVDGDREFMENIRAYISDSSYFLDKGDLIRAFECVVWAWAWLEIGLRVRKLHENA</sequence>
<dbReference type="AlphaFoldDB" id="A0A7C2S661"/>
<gene>
    <name evidence="2" type="ORF">ENN70_01485</name>
    <name evidence="3" type="ORF">ENW66_04225</name>
</gene>
<dbReference type="InterPro" id="IPR036809">
    <property type="entry name" value="AF1782-like_sf"/>
</dbReference>
<dbReference type="EMBL" id="DSCQ01000020">
    <property type="protein sequence ID" value="HET20784.1"/>
    <property type="molecule type" value="Genomic_DNA"/>
</dbReference>
<name>A0A7C2S661_ARCFL</name>
<dbReference type="EMBL" id="DTLB01000023">
    <property type="protein sequence ID" value="HFW32145.1"/>
    <property type="molecule type" value="Genomic_DNA"/>
</dbReference>
<evidence type="ECO:0000313" key="2">
    <source>
        <dbReference type="EMBL" id="HET20784.1"/>
    </source>
</evidence>
<evidence type="ECO:0000259" key="1">
    <source>
        <dbReference type="Pfam" id="PF04010"/>
    </source>
</evidence>
<dbReference type="SUPFAM" id="SSF158372">
    <property type="entry name" value="AF1782-like"/>
    <property type="match status" value="1"/>
</dbReference>